<accession>A0AA38GB06</accession>
<dbReference type="PANTHER" id="PTHR45835:SF99">
    <property type="entry name" value="CHROMO DOMAIN-CONTAINING PROTEIN-RELATED"/>
    <property type="match status" value="1"/>
</dbReference>
<dbReference type="EMBL" id="JAHRHJ020000004">
    <property type="protein sequence ID" value="KAH9318175.1"/>
    <property type="molecule type" value="Genomic_DNA"/>
</dbReference>
<proteinExistence type="predicted"/>
<evidence type="ECO:0000259" key="1">
    <source>
        <dbReference type="Pfam" id="PF24626"/>
    </source>
</evidence>
<dbReference type="AlphaFoldDB" id="A0AA38GB06"/>
<organism evidence="2 3">
    <name type="scientific">Taxus chinensis</name>
    <name type="common">Chinese yew</name>
    <name type="synonym">Taxus wallichiana var. chinensis</name>
    <dbReference type="NCBI Taxonomy" id="29808"/>
    <lineage>
        <taxon>Eukaryota</taxon>
        <taxon>Viridiplantae</taxon>
        <taxon>Streptophyta</taxon>
        <taxon>Embryophyta</taxon>
        <taxon>Tracheophyta</taxon>
        <taxon>Spermatophyta</taxon>
        <taxon>Pinopsida</taxon>
        <taxon>Pinidae</taxon>
        <taxon>Conifers II</taxon>
        <taxon>Cupressales</taxon>
        <taxon>Taxaceae</taxon>
        <taxon>Taxus</taxon>
    </lineage>
</organism>
<feature type="domain" description="Tf2-1-like SH3-like" evidence="1">
    <location>
        <begin position="76"/>
        <end position="117"/>
    </location>
</feature>
<dbReference type="Pfam" id="PF24626">
    <property type="entry name" value="SH3_Tf2-1"/>
    <property type="match status" value="1"/>
</dbReference>
<evidence type="ECO:0000313" key="3">
    <source>
        <dbReference type="Proteomes" id="UP000824469"/>
    </source>
</evidence>
<sequence length="117" mass="13619">MYHASLKMAPFEALYGKKCKTHVSWDKIEDREIIGLEILIEMEQQVKMICEHLKEAADRKKNYADLKRVDRKYELGEKVFLQVKPKKISITFSKATKLSAPYVGPFEINEIINPVAY</sequence>
<comment type="caution">
    <text evidence="2">The sequence shown here is derived from an EMBL/GenBank/DDBJ whole genome shotgun (WGS) entry which is preliminary data.</text>
</comment>
<dbReference type="Proteomes" id="UP000824469">
    <property type="component" value="Unassembled WGS sequence"/>
</dbReference>
<dbReference type="PANTHER" id="PTHR45835">
    <property type="entry name" value="YALI0A06105P"/>
    <property type="match status" value="1"/>
</dbReference>
<keyword evidence="3" id="KW-1185">Reference proteome</keyword>
<protein>
    <recommendedName>
        <fullName evidence="1">Tf2-1-like SH3-like domain-containing protein</fullName>
    </recommendedName>
</protein>
<feature type="non-terminal residue" evidence="2">
    <location>
        <position position="117"/>
    </location>
</feature>
<dbReference type="OMA" id="ILIEMEQ"/>
<evidence type="ECO:0000313" key="2">
    <source>
        <dbReference type="EMBL" id="KAH9318175.1"/>
    </source>
</evidence>
<name>A0AA38GB06_TAXCH</name>
<reference evidence="2 3" key="1">
    <citation type="journal article" date="2021" name="Nat. Plants">
        <title>The Taxus genome provides insights into paclitaxel biosynthesis.</title>
        <authorList>
            <person name="Xiong X."/>
            <person name="Gou J."/>
            <person name="Liao Q."/>
            <person name="Li Y."/>
            <person name="Zhou Q."/>
            <person name="Bi G."/>
            <person name="Li C."/>
            <person name="Du R."/>
            <person name="Wang X."/>
            <person name="Sun T."/>
            <person name="Guo L."/>
            <person name="Liang H."/>
            <person name="Lu P."/>
            <person name="Wu Y."/>
            <person name="Zhang Z."/>
            <person name="Ro D.K."/>
            <person name="Shang Y."/>
            <person name="Huang S."/>
            <person name="Yan J."/>
        </authorList>
    </citation>
    <scope>NUCLEOTIDE SEQUENCE [LARGE SCALE GENOMIC DNA]</scope>
    <source>
        <strain evidence="2">Ta-2019</strain>
    </source>
</reference>
<dbReference type="InterPro" id="IPR056924">
    <property type="entry name" value="SH3_Tf2-1"/>
</dbReference>
<gene>
    <name evidence="2" type="ORF">KI387_019944</name>
</gene>